<protein>
    <submittedName>
        <fullName evidence="2">Gluconate 2-dehydrogenase subunit 3 family protein</fullName>
    </submittedName>
</protein>
<reference evidence="2 3" key="1">
    <citation type="submission" date="2019-08" db="EMBL/GenBank/DDBJ databases">
        <title>Microbe sample from Colwellia echini.</title>
        <authorList>
            <person name="Christiansen L."/>
            <person name="Pathiraja D."/>
            <person name="Schultz-Johansen M."/>
            <person name="Choi I.-G."/>
            <person name="Stougaard P."/>
        </authorList>
    </citation>
    <scope>NUCLEOTIDE SEQUENCE [LARGE SCALE GENOMIC DNA]</scope>
    <source>
        <strain evidence="2 3">A3</strain>
    </source>
</reference>
<feature type="signal peptide" evidence="1">
    <location>
        <begin position="1"/>
        <end position="25"/>
    </location>
</feature>
<dbReference type="EMBL" id="PJAI02000001">
    <property type="protein sequence ID" value="TYK67244.1"/>
    <property type="molecule type" value="Genomic_DNA"/>
</dbReference>
<keyword evidence="3" id="KW-1185">Reference proteome</keyword>
<sequence>MNRRKFLVNLSALLGCSVASIDVLAINSALTFKDGIKAKLSKQQQQIISTIADIIIPETQTPAASQVGTTLYIDYYLHEFLSADKRDEFLDGLEGLYQSTSIFLSLPEQQQVGIVQQLDNQLHTPAENTTYKKLKELVVVGYYTSEIGATKALKYDPVPGPYKEMKLKEVGGVWL</sequence>
<evidence type="ECO:0000256" key="1">
    <source>
        <dbReference type="SAM" id="SignalP"/>
    </source>
</evidence>
<gene>
    <name evidence="2" type="ORF">CWS31_001595</name>
</gene>
<dbReference type="RefSeq" id="WP_101343354.1">
    <property type="nucleotide sequence ID" value="NZ_PJAI02000001.1"/>
</dbReference>
<comment type="caution">
    <text evidence="2">The sequence shown here is derived from an EMBL/GenBank/DDBJ whole genome shotgun (WGS) entry which is preliminary data.</text>
</comment>
<organism evidence="2 3">
    <name type="scientific">Colwellia echini</name>
    <dbReference type="NCBI Taxonomy" id="1982103"/>
    <lineage>
        <taxon>Bacteria</taxon>
        <taxon>Pseudomonadati</taxon>
        <taxon>Pseudomonadota</taxon>
        <taxon>Gammaproteobacteria</taxon>
        <taxon>Alteromonadales</taxon>
        <taxon>Colwelliaceae</taxon>
        <taxon>Colwellia</taxon>
    </lineage>
</organism>
<dbReference type="Pfam" id="PF13618">
    <property type="entry name" value="Gluconate_2-dh3"/>
    <property type="match status" value="1"/>
</dbReference>
<name>A0ABY3N1E6_9GAMM</name>
<dbReference type="InterPro" id="IPR027056">
    <property type="entry name" value="Gluconate_2DH_su3"/>
</dbReference>
<evidence type="ECO:0000313" key="2">
    <source>
        <dbReference type="EMBL" id="TYK67244.1"/>
    </source>
</evidence>
<evidence type="ECO:0000313" key="3">
    <source>
        <dbReference type="Proteomes" id="UP000815846"/>
    </source>
</evidence>
<dbReference type="PROSITE" id="PS51257">
    <property type="entry name" value="PROKAR_LIPOPROTEIN"/>
    <property type="match status" value="1"/>
</dbReference>
<proteinExistence type="predicted"/>
<accession>A0ABY3N1E6</accession>
<keyword evidence="1" id="KW-0732">Signal</keyword>
<dbReference type="Proteomes" id="UP000815846">
    <property type="component" value="Unassembled WGS sequence"/>
</dbReference>
<feature type="chain" id="PRO_5045857297" evidence="1">
    <location>
        <begin position="26"/>
        <end position="175"/>
    </location>
</feature>